<name>A0ABD0LN07_9CAEN</name>
<comment type="caution">
    <text evidence="1">The sequence shown here is derived from an EMBL/GenBank/DDBJ whole genome shotgun (WGS) entry which is preliminary data.</text>
</comment>
<reference evidence="1 2" key="1">
    <citation type="journal article" date="2023" name="Sci. Data">
        <title>Genome assembly of the Korean intertidal mud-creeper Batillaria attramentaria.</title>
        <authorList>
            <person name="Patra A.K."/>
            <person name="Ho P.T."/>
            <person name="Jun S."/>
            <person name="Lee S.J."/>
            <person name="Kim Y."/>
            <person name="Won Y.J."/>
        </authorList>
    </citation>
    <scope>NUCLEOTIDE SEQUENCE [LARGE SCALE GENOMIC DNA]</scope>
    <source>
        <strain evidence="1">Wonlab-2016</strain>
    </source>
</reference>
<sequence length="157" mass="17159">MLYSSGRGALLSSHDAPHHDALYHGALVSSDGVLSASSHRCPRRSHGVLFSSLGALHHDVSLTLVMPCSHAKMPYSRVTVRHSSDTQKNVKVSVSLNYGVSSQRLGFVEGRLQYKSLSSPSRVRQPLICLLALRTISFLWLCYGESQFPAIEVLNAV</sequence>
<dbReference type="AlphaFoldDB" id="A0ABD0LN07"/>
<dbReference type="EMBL" id="JACVVK020000034">
    <property type="protein sequence ID" value="KAK7500972.1"/>
    <property type="molecule type" value="Genomic_DNA"/>
</dbReference>
<keyword evidence="2" id="KW-1185">Reference proteome</keyword>
<evidence type="ECO:0000313" key="1">
    <source>
        <dbReference type="EMBL" id="KAK7500972.1"/>
    </source>
</evidence>
<gene>
    <name evidence="1" type="ORF">BaRGS_00007852</name>
</gene>
<proteinExistence type="predicted"/>
<protein>
    <submittedName>
        <fullName evidence="1">Uncharacterized protein</fullName>
    </submittedName>
</protein>
<organism evidence="1 2">
    <name type="scientific">Batillaria attramentaria</name>
    <dbReference type="NCBI Taxonomy" id="370345"/>
    <lineage>
        <taxon>Eukaryota</taxon>
        <taxon>Metazoa</taxon>
        <taxon>Spiralia</taxon>
        <taxon>Lophotrochozoa</taxon>
        <taxon>Mollusca</taxon>
        <taxon>Gastropoda</taxon>
        <taxon>Caenogastropoda</taxon>
        <taxon>Sorbeoconcha</taxon>
        <taxon>Cerithioidea</taxon>
        <taxon>Batillariidae</taxon>
        <taxon>Batillaria</taxon>
    </lineage>
</organism>
<accession>A0ABD0LN07</accession>
<evidence type="ECO:0000313" key="2">
    <source>
        <dbReference type="Proteomes" id="UP001519460"/>
    </source>
</evidence>
<dbReference type="Proteomes" id="UP001519460">
    <property type="component" value="Unassembled WGS sequence"/>
</dbReference>